<dbReference type="PANTHER" id="PTHR11795:SF442">
    <property type="entry name" value="ABC TRANSPORTER ATP-BINDING PROTEIN"/>
    <property type="match status" value="1"/>
</dbReference>
<dbReference type="CDD" id="cd06582">
    <property type="entry name" value="TM_PBP1_LivH_like"/>
    <property type="match status" value="1"/>
</dbReference>
<feature type="transmembrane region" description="Helical" evidence="9">
    <location>
        <begin position="96"/>
        <end position="114"/>
    </location>
</feature>
<gene>
    <name evidence="10" type="ORF">AT959_17595</name>
</gene>
<evidence type="ECO:0000256" key="4">
    <source>
        <dbReference type="ARBA" id="ARBA00022692"/>
    </source>
</evidence>
<dbReference type="InterPro" id="IPR001851">
    <property type="entry name" value="ABC_transp_permease"/>
</dbReference>
<feature type="transmembrane region" description="Helical" evidence="9">
    <location>
        <begin position="218"/>
        <end position="239"/>
    </location>
</feature>
<evidence type="ECO:0000256" key="7">
    <source>
        <dbReference type="ARBA" id="ARBA00023136"/>
    </source>
</evidence>
<dbReference type="Pfam" id="PF02653">
    <property type="entry name" value="BPD_transp_2"/>
    <property type="match status" value="1"/>
</dbReference>
<evidence type="ECO:0000256" key="6">
    <source>
        <dbReference type="ARBA" id="ARBA00022989"/>
    </source>
</evidence>
<comment type="subcellular location">
    <subcellularLocation>
        <location evidence="1">Cell membrane</location>
        <topology evidence="1">Multi-pass membrane protein</topology>
    </subcellularLocation>
</comment>
<reference evidence="10 11" key="1">
    <citation type="submission" date="2015-12" db="EMBL/GenBank/DDBJ databases">
        <title>Nitrous oxide reduction kinetics distinguish bacteria harboring typical versus atypical NosZ.</title>
        <authorList>
            <person name="Yoon S."/>
            <person name="Nissen S."/>
            <person name="Park D."/>
            <person name="Sanford R.A."/>
            <person name="Loeffler F.E."/>
        </authorList>
    </citation>
    <scope>NUCLEOTIDE SEQUENCE [LARGE SCALE GENOMIC DNA]</scope>
    <source>
        <strain evidence="10 11">ATCC BAA-841</strain>
    </source>
</reference>
<name>A0A133XFR1_9RHOO</name>
<keyword evidence="5" id="KW-0029">Amino-acid transport</keyword>
<keyword evidence="7 9" id="KW-0472">Membrane</keyword>
<protein>
    <submittedName>
        <fullName evidence="10">ABC transporter permease</fullName>
    </submittedName>
</protein>
<feature type="transmembrane region" description="Helical" evidence="9">
    <location>
        <begin position="61"/>
        <end position="84"/>
    </location>
</feature>
<comment type="similarity">
    <text evidence="8">Belongs to the binding-protein-dependent transport system permease family. LivHM subfamily.</text>
</comment>
<evidence type="ECO:0000256" key="5">
    <source>
        <dbReference type="ARBA" id="ARBA00022970"/>
    </source>
</evidence>
<feature type="transmembrane region" description="Helical" evidence="9">
    <location>
        <begin position="193"/>
        <end position="212"/>
    </location>
</feature>
<accession>A0A133XFR1</accession>
<evidence type="ECO:0000256" key="9">
    <source>
        <dbReference type="SAM" id="Phobius"/>
    </source>
</evidence>
<dbReference type="STRING" id="281362.AT959_17595"/>
<evidence type="ECO:0000256" key="1">
    <source>
        <dbReference type="ARBA" id="ARBA00004651"/>
    </source>
</evidence>
<evidence type="ECO:0000256" key="2">
    <source>
        <dbReference type="ARBA" id="ARBA00022448"/>
    </source>
</evidence>
<keyword evidence="3" id="KW-1003">Cell membrane</keyword>
<keyword evidence="6 9" id="KW-1133">Transmembrane helix</keyword>
<dbReference type="PANTHER" id="PTHR11795">
    <property type="entry name" value="BRANCHED-CHAIN AMINO ACID TRANSPORT SYSTEM PERMEASE PROTEIN LIVH"/>
    <property type="match status" value="1"/>
</dbReference>
<feature type="transmembrane region" description="Helical" evidence="9">
    <location>
        <begin position="12"/>
        <end position="31"/>
    </location>
</feature>
<dbReference type="AlphaFoldDB" id="A0A133XFR1"/>
<feature type="transmembrane region" description="Helical" evidence="9">
    <location>
        <begin position="144"/>
        <end position="164"/>
    </location>
</feature>
<dbReference type="GO" id="GO:0022857">
    <property type="term" value="F:transmembrane transporter activity"/>
    <property type="evidence" value="ECO:0007669"/>
    <property type="project" value="InterPro"/>
</dbReference>
<dbReference type="Proteomes" id="UP000070186">
    <property type="component" value="Unassembled WGS sequence"/>
</dbReference>
<evidence type="ECO:0000313" key="11">
    <source>
        <dbReference type="Proteomes" id="UP000070186"/>
    </source>
</evidence>
<dbReference type="EMBL" id="LODL01000035">
    <property type="protein sequence ID" value="KXB29739.1"/>
    <property type="molecule type" value="Genomic_DNA"/>
</dbReference>
<keyword evidence="4 9" id="KW-0812">Transmembrane</keyword>
<organism evidence="10 11">
    <name type="scientific">Dechloromonas denitrificans</name>
    <dbReference type="NCBI Taxonomy" id="281362"/>
    <lineage>
        <taxon>Bacteria</taxon>
        <taxon>Pseudomonadati</taxon>
        <taxon>Pseudomonadota</taxon>
        <taxon>Betaproteobacteria</taxon>
        <taxon>Rhodocyclales</taxon>
        <taxon>Azonexaceae</taxon>
        <taxon>Dechloromonas</taxon>
    </lineage>
</organism>
<comment type="caution">
    <text evidence="10">The sequence shown here is derived from an EMBL/GenBank/DDBJ whole genome shotgun (WGS) entry which is preliminary data.</text>
</comment>
<keyword evidence="2" id="KW-0813">Transport</keyword>
<dbReference type="RefSeq" id="WP_066885952.1">
    <property type="nucleotide sequence ID" value="NZ_LODL01000035.1"/>
</dbReference>
<sequence length="308" mass="32201">MTQLILEQALNGLQFGLMLFLLAAGLTLVFGIMDCINLAHGSLYMVGAYFVAAAAQAADSFWIGLGAGVAGAAVLGLLLELSLFRRLYKRDHLSQVLATFALILIANEAVRMIWGAQPVMLNPPEALAGPVEFELFGETFFYPAYRLLIIAVGLAVGGLLYLLVAKSRVGMWVRAGASNREMTEALGINVQRLFTAVFVFGAALCALAGGLLGPLLAVQVGMGESVLILAFVVIIIGGIGSIRGALVGSLIVGTVDTLGRALLPTLLRAALPADAASTLGPALASILIYLLMAGILFFKPQGLFPARA</sequence>
<evidence type="ECO:0000313" key="10">
    <source>
        <dbReference type="EMBL" id="KXB29739.1"/>
    </source>
</evidence>
<keyword evidence="11" id="KW-1185">Reference proteome</keyword>
<dbReference type="GO" id="GO:0006865">
    <property type="term" value="P:amino acid transport"/>
    <property type="evidence" value="ECO:0007669"/>
    <property type="project" value="UniProtKB-KW"/>
</dbReference>
<evidence type="ECO:0000256" key="8">
    <source>
        <dbReference type="ARBA" id="ARBA00037998"/>
    </source>
</evidence>
<dbReference type="GO" id="GO:0005886">
    <property type="term" value="C:plasma membrane"/>
    <property type="evidence" value="ECO:0007669"/>
    <property type="project" value="UniProtKB-SubCell"/>
</dbReference>
<evidence type="ECO:0000256" key="3">
    <source>
        <dbReference type="ARBA" id="ARBA00022475"/>
    </source>
</evidence>
<dbReference type="InterPro" id="IPR052157">
    <property type="entry name" value="BCAA_transport_permease"/>
</dbReference>
<feature type="transmembrane region" description="Helical" evidence="9">
    <location>
        <begin position="38"/>
        <end position="55"/>
    </location>
</feature>
<proteinExistence type="inferred from homology"/>
<feature type="transmembrane region" description="Helical" evidence="9">
    <location>
        <begin position="279"/>
        <end position="298"/>
    </location>
</feature>